<dbReference type="EMBL" id="JAAGVY010000052">
    <property type="protein sequence ID" value="NEN25407.1"/>
    <property type="molecule type" value="Genomic_DNA"/>
</dbReference>
<keyword evidence="2" id="KW-1185">Reference proteome</keyword>
<evidence type="ECO:0000313" key="2">
    <source>
        <dbReference type="Proteomes" id="UP000486602"/>
    </source>
</evidence>
<sequence length="1086" mass="121212">MPSTAHFFTDPSKLNAQLTSYGPVSGNENTEYMVASKLQFSSEADAIAVCTGYVFLQPHATDNSLVNLDLLPMLADQIENNYTAVKYFIYRGLKKSNILTGSDAFLAESHPDASDLVNSIWQQYNMLKTLVSTIDSTSPNTAAVGWDTSSNPGTDSLNELLNADNSDFQLAAIQAGQTLAKFDMLNAGFEVMLEEHFYEPDLAYVRAADFKITTTTPQSGDIPGNQPIAKMRQREAILNFMDPAAWYMTFFKAGVNIPDDAEPVKGFDALYTTLLSTFITRNTLYLDIRNENSYSLNYYNDNEGQTGDSDYGEHIQVSWDGTTFAFANYYKDYWPILTLSPPANTTTEFNELHVKFRKIYNPEPLLYADYAVELISDTLINISSSMKFKQETNPVLAATWSSSFTFKLPNNPAASGNTAPAFPIKLMNIRQKNPDIALPSTVVQKEHFLDNAFGPANYVPDVAAGSSTQWVSGLGKKFIDGRNEMGVSGIFEMGMGISSTEVSFFASIIDEYRPGITLGRSQVKKSTPETGGKSQSSSLIAELKKTWFKDRNFELQKQELSGSTFYIMDQKTLDPPTNFSGLINLVISKSEYDAITIPSNLDTTIHAPLLSFQSFSMESDNNQVPYRKAALKVNGATSSGTKTTAGLGVDLLTFNYGILNSEAAGNVVELEEAVNGIITVNGFIEMLKVVEDVYGEREGIFDFGDNLIEICTRLRVHYYGGEQDMPDVYDLKDNVYGKIFNNSIPMAEYMVDLIFDRKLERLPFTTRALFSGVNVYDQLTSHGNENAVKDNPSPYLVNDLGYVDLGQVLYGFESIFYQPHYPPSSIFPTPPSDMDKPPSNTFSPSYENFPVKIVNDLAGWLANIAIPATEYFLHVRDDASPIKQDYAPTTPNLQAYYDISAPIVDLNGNADSIGILWAYEVLNENINNEGLKLSDVFTLYYKGETFLRPEIALPSSPSHPFYTAGNRWKIFALFFGFMVDDGVGGYIWVPDSPTLWAAVKSPYSSSNPIGKDYDNRLFFYSEFWLTRRESTKSLGIYLLSNMKYPDFLINHFSDNTDFTQPVLWIKNVLNDLFETKFLSFVKNLAM</sequence>
<name>A0A7K3WUS3_9FLAO</name>
<proteinExistence type="predicted"/>
<reference evidence="1 2" key="1">
    <citation type="submission" date="2020-02" db="EMBL/GenBank/DDBJ databases">
        <title>Out from the shadows clarifying the taxonomy of the family Cryomorphaceae and related taxa by utilizing the GTDB taxonomic framework.</title>
        <authorList>
            <person name="Bowman J.P."/>
        </authorList>
    </citation>
    <scope>NUCLEOTIDE SEQUENCE [LARGE SCALE GENOMIC DNA]</scope>
    <source>
        <strain evidence="1 2">QSSC 1-22</strain>
    </source>
</reference>
<dbReference type="Proteomes" id="UP000486602">
    <property type="component" value="Unassembled WGS sequence"/>
</dbReference>
<dbReference type="AlphaFoldDB" id="A0A7K3WUS3"/>
<accession>A0A7K3WUS3</accession>
<organism evidence="1 2">
    <name type="scientific">Cryomorpha ignava</name>
    <dbReference type="NCBI Taxonomy" id="101383"/>
    <lineage>
        <taxon>Bacteria</taxon>
        <taxon>Pseudomonadati</taxon>
        <taxon>Bacteroidota</taxon>
        <taxon>Flavobacteriia</taxon>
        <taxon>Flavobacteriales</taxon>
        <taxon>Cryomorphaceae</taxon>
        <taxon>Cryomorpha</taxon>
    </lineage>
</organism>
<evidence type="ECO:0000313" key="1">
    <source>
        <dbReference type="EMBL" id="NEN25407.1"/>
    </source>
</evidence>
<dbReference type="RefSeq" id="WP_163286864.1">
    <property type="nucleotide sequence ID" value="NZ_JAAGVY010000052.1"/>
</dbReference>
<protein>
    <submittedName>
        <fullName evidence="1">Uncharacterized protein</fullName>
    </submittedName>
</protein>
<gene>
    <name evidence="1" type="ORF">G3O08_18070</name>
</gene>
<comment type="caution">
    <text evidence="1">The sequence shown here is derived from an EMBL/GenBank/DDBJ whole genome shotgun (WGS) entry which is preliminary data.</text>
</comment>